<dbReference type="PANTHER" id="PTHR47718">
    <property type="entry name" value="OS01G0519700 PROTEIN"/>
    <property type="match status" value="1"/>
</dbReference>
<sequence>MAASALSAHAAFDPELHYGDGDDNALYNLFATWPENYFSSLPKPHGNRGIDEPYWELRQSRIFLDDWFRGRGARRLFTPPVPGPDKLERARLRERANSDDDGRHIRSTVCFRSALDFAQEQAKIDNTLARELAQYCTTITARHAAPSARGPSSSSVLPTSPSTRPASRDQGEHEEWNGLSDAESTSQDTSIPILNPPIPGPAAVSVDALQLHVNEFAKQNGFGVIRRNGSGSQARKTRYVFQCDRYGEPRMPRGAGLRQRRSRKCGCKWMIIAEALEQNDYLWTLRAFADPQHSQHNHDRSMSLSAHPVHRRLTDSVKATIEATSRRVGIRARDVRGIVHEKHRGTHYTRRDIYNARVLLRREKLGGLGPTAALIKLFDERGIPYVVKWSAAESDRLVGLLWTFPYCLRMWRRFPETMSFDNTYNTNRFKLPLFQVTGRTCLKSVYNAAFGLIDNEKREGFQSLAEAVRELNDRHKIPLPDVLVTDYDQQMKAALESQYPDSQQQICVQHINANVLLNAKRKWKSRDDAAESDGDGNPNARLSSADMEAVLALDRQESPLNQSNLAAPVPHTYRGVLELWKFVAFAETRDEHEKAWVRLCDEFNDQQAILMYLYKTYLPIRAQWAQCFIRRYRNFGVRVTSGTEASNNNVKSYLLNGMSHLYSLVEAIEAMLADQEQDFIDNCSQDESIGKL</sequence>
<evidence type="ECO:0000259" key="3">
    <source>
        <dbReference type="Pfam" id="PF10551"/>
    </source>
</evidence>
<evidence type="ECO:0000256" key="1">
    <source>
        <dbReference type="SAM" id="MobiDB-lite"/>
    </source>
</evidence>
<comment type="caution">
    <text evidence="4">The sequence shown here is derived from an EMBL/GenBank/DDBJ whole genome shotgun (WGS) entry which is preliminary data.</text>
</comment>
<organism evidence="4 5">
    <name type="scientific">Purpureocillium lilacinum</name>
    <name type="common">Paecilomyces lilacinus</name>
    <dbReference type="NCBI Taxonomy" id="33203"/>
    <lineage>
        <taxon>Eukaryota</taxon>
        <taxon>Fungi</taxon>
        <taxon>Dikarya</taxon>
        <taxon>Ascomycota</taxon>
        <taxon>Pezizomycotina</taxon>
        <taxon>Sordariomycetes</taxon>
        <taxon>Hypocreomycetidae</taxon>
        <taxon>Hypocreales</taxon>
        <taxon>Ophiocordycipitaceae</taxon>
        <taxon>Purpureocillium</taxon>
    </lineage>
</organism>
<dbReference type="InterPro" id="IPR018289">
    <property type="entry name" value="MULE_transposase_dom"/>
</dbReference>
<evidence type="ECO:0000313" key="5">
    <source>
        <dbReference type="Proteomes" id="UP000078240"/>
    </source>
</evidence>
<proteinExistence type="predicted"/>
<dbReference type="EMBL" id="LSBH01000025">
    <property type="protein sequence ID" value="OAQ61362.1"/>
    <property type="molecule type" value="Genomic_DNA"/>
</dbReference>
<feature type="compositionally biased region" description="Low complexity" evidence="1">
    <location>
        <begin position="143"/>
        <end position="165"/>
    </location>
</feature>
<accession>A0A179F7F4</accession>
<feature type="domain" description="FAR1" evidence="2">
    <location>
        <begin position="214"/>
        <end position="299"/>
    </location>
</feature>
<dbReference type="Pfam" id="PF10551">
    <property type="entry name" value="MULE"/>
    <property type="match status" value="1"/>
</dbReference>
<gene>
    <name evidence="4" type="ORF">VFPBJ_11444</name>
</gene>
<feature type="region of interest" description="Disordered" evidence="1">
    <location>
        <begin position="143"/>
        <end position="196"/>
    </location>
</feature>
<dbReference type="AlphaFoldDB" id="A0A179F7F4"/>
<feature type="compositionally biased region" description="Basic and acidic residues" evidence="1">
    <location>
        <begin position="166"/>
        <end position="176"/>
    </location>
</feature>
<dbReference type="Pfam" id="PF03101">
    <property type="entry name" value="FAR1"/>
    <property type="match status" value="1"/>
</dbReference>
<name>A0A179F7F4_PURLI</name>
<reference evidence="4 5" key="1">
    <citation type="submission" date="2016-01" db="EMBL/GenBank/DDBJ databases">
        <title>Biosynthesis of antibiotic leucinostatins and their inhibition on Phytophthora in bio-control Purpureocillium lilacinum.</title>
        <authorList>
            <person name="Wang G."/>
            <person name="Liu Z."/>
            <person name="Lin R."/>
            <person name="Li E."/>
            <person name="Mao Z."/>
            <person name="Ling J."/>
            <person name="Yin W."/>
            <person name="Xie B."/>
        </authorList>
    </citation>
    <scope>NUCLEOTIDE SEQUENCE [LARGE SCALE GENOMIC DNA]</scope>
    <source>
        <strain evidence="4">PLBJ-1</strain>
    </source>
</reference>
<evidence type="ECO:0000259" key="2">
    <source>
        <dbReference type="Pfam" id="PF03101"/>
    </source>
</evidence>
<evidence type="ECO:0000313" key="4">
    <source>
        <dbReference type="EMBL" id="OAQ61362.1"/>
    </source>
</evidence>
<dbReference type="Proteomes" id="UP000078240">
    <property type="component" value="Unassembled WGS sequence"/>
</dbReference>
<feature type="compositionally biased region" description="Polar residues" evidence="1">
    <location>
        <begin position="182"/>
        <end position="192"/>
    </location>
</feature>
<feature type="domain" description="MULE transposase" evidence="3">
    <location>
        <begin position="418"/>
        <end position="514"/>
    </location>
</feature>
<protein>
    <submittedName>
        <fullName evidence="4">Transposase</fullName>
    </submittedName>
</protein>
<dbReference type="PANTHER" id="PTHR47718:SF3">
    <property type="entry name" value="PROTEIN FAR1-RELATED SEQUENCE 5-LIKE"/>
    <property type="match status" value="1"/>
</dbReference>
<dbReference type="InterPro" id="IPR004330">
    <property type="entry name" value="FAR1_DNA_bnd_dom"/>
</dbReference>